<organism evidence="1 2">
    <name type="scientific">Planococcus halocryophilus</name>
    <dbReference type="NCBI Taxonomy" id="1215089"/>
    <lineage>
        <taxon>Bacteria</taxon>
        <taxon>Bacillati</taxon>
        <taxon>Bacillota</taxon>
        <taxon>Bacilli</taxon>
        <taxon>Bacillales</taxon>
        <taxon>Caryophanaceae</taxon>
        <taxon>Planococcus</taxon>
    </lineage>
</organism>
<dbReference type="RefSeq" id="WP_065528200.1">
    <property type="nucleotide sequence ID" value="NZ_CP016537.2"/>
</dbReference>
<evidence type="ECO:0008006" key="3">
    <source>
        <dbReference type="Google" id="ProtNLM"/>
    </source>
</evidence>
<dbReference type="EMBL" id="CP016537">
    <property type="protein sequence ID" value="ANU13957.1"/>
    <property type="molecule type" value="Genomic_DNA"/>
</dbReference>
<sequence>MSLQKKITIISYVFNLSNTVRAYAVYDSLKSEYETQVLYADYDHYSKQYVTFDNKNFKSIHVPGYKKNISLMRMVSTVLFGIKSLQYLKRARTDFVYVVCPPNFGAFLVSFFCKKTNIPCIIDIVDLHPESIPLSNKIKKIGDFFGLFLWKKFRNLAIKNADEVIVECNYYKNFIASSFHDKVQTIYIAKQSNLQIVKFETVREHEISILYLGSIGHIYDFETLISLGRGLVKRNIPIKIHIIGDGEKRNWLIENLEVESIPYIYYGKIFEESNKKKIMEMCDFGFNGFKDETSVGLSYKSLDYMDYGLALINSTKEDTWNLINENQAGLNYFADDVDSLINNLVNLAPEDVLLMKKNSRKLFEKYFDRRVFESSIRKKMKELI</sequence>
<keyword evidence="2" id="KW-1185">Reference proteome</keyword>
<dbReference type="Proteomes" id="UP000092687">
    <property type="component" value="Chromosome"/>
</dbReference>
<proteinExistence type="predicted"/>
<protein>
    <recommendedName>
        <fullName evidence="3">Glycosyl transferase family 1 domain-containing protein</fullName>
    </recommendedName>
</protein>
<evidence type="ECO:0000313" key="1">
    <source>
        <dbReference type="EMBL" id="ANU13957.1"/>
    </source>
</evidence>
<dbReference type="STRING" id="1215089.BBI08_08885"/>
<dbReference type="OrthoDB" id="9811902at2"/>
<dbReference type="Gene3D" id="3.40.50.2000">
    <property type="entry name" value="Glycogen Phosphorylase B"/>
    <property type="match status" value="2"/>
</dbReference>
<accession>A0A1C7DRE4</accession>
<dbReference type="KEGG" id="phc:BBI08_08885"/>
<dbReference type="SUPFAM" id="SSF53756">
    <property type="entry name" value="UDP-Glycosyltransferase/glycogen phosphorylase"/>
    <property type="match status" value="1"/>
</dbReference>
<name>A0A1C7DRE4_9BACL</name>
<evidence type="ECO:0000313" key="2">
    <source>
        <dbReference type="Proteomes" id="UP000092687"/>
    </source>
</evidence>
<gene>
    <name evidence="1" type="ORF">BBI08_08885</name>
</gene>
<dbReference type="AlphaFoldDB" id="A0A1C7DRE4"/>
<reference evidence="1" key="1">
    <citation type="submission" date="2016-10" db="EMBL/GenBank/DDBJ databases">
        <authorList>
            <person name="de Groot N.N."/>
        </authorList>
    </citation>
    <scope>NUCLEOTIDE SEQUENCE</scope>
    <source>
        <strain evidence="1">DSM 24743</strain>
    </source>
</reference>